<keyword evidence="2" id="KW-1185">Reference proteome</keyword>
<evidence type="ECO:0000313" key="1">
    <source>
        <dbReference type="EMBL" id="QSB16587.1"/>
    </source>
</evidence>
<protein>
    <submittedName>
        <fullName evidence="1">Uncharacterized protein</fullName>
    </submittedName>
</protein>
<proteinExistence type="predicted"/>
<dbReference type="KEGG" id="nhy:JQS43_10100"/>
<dbReference type="EMBL" id="CP070499">
    <property type="protein sequence ID" value="QSB16587.1"/>
    <property type="molecule type" value="Genomic_DNA"/>
</dbReference>
<evidence type="ECO:0000313" key="2">
    <source>
        <dbReference type="Proteomes" id="UP000662857"/>
    </source>
</evidence>
<sequence length="140" mass="15865">MQHAITIVETGQDLGLSRQAFVVAIATAMQESQLEVLANVHVPHSFDYEPRDGYGRDHDSVGIFQQRVRYYCVNDLQYCMDPRYSAMKFYNDLERVGGWEDLPVTVAAQRVQGSAFPDHYAKHQGAAELIVDSILDWQDA</sequence>
<dbReference type="AlphaFoldDB" id="A0A895YFJ5"/>
<reference evidence="1" key="1">
    <citation type="submission" date="2021-02" db="EMBL/GenBank/DDBJ databases">
        <title>Natrosporangium hydrolyticum gen. nov., sp. nov, a haloalkaliphilic actinobacterium from a soda solonchak soil.</title>
        <authorList>
            <person name="Sorokin D.Y."/>
            <person name="Khijniak T.V."/>
            <person name="Zakharycheva A.P."/>
            <person name="Boueva O.V."/>
            <person name="Ariskina E.V."/>
            <person name="Hahnke R.L."/>
            <person name="Bunk B."/>
            <person name="Sproer C."/>
            <person name="Schumann P."/>
            <person name="Evtushenko L.I."/>
            <person name="Kublanov I.V."/>
        </authorList>
    </citation>
    <scope>NUCLEOTIDE SEQUENCE</scope>
    <source>
        <strain evidence="1">DSM 106523</strain>
    </source>
</reference>
<dbReference type="Proteomes" id="UP000662857">
    <property type="component" value="Chromosome"/>
</dbReference>
<gene>
    <name evidence="1" type="ORF">JQS43_10100</name>
</gene>
<name>A0A895YFJ5_9ACTN</name>
<accession>A0A895YFJ5</accession>
<dbReference type="RefSeq" id="WP_239678814.1">
    <property type="nucleotide sequence ID" value="NZ_CP070499.1"/>
</dbReference>
<organism evidence="1 2">
    <name type="scientific">Natronosporangium hydrolyticum</name>
    <dbReference type="NCBI Taxonomy" id="2811111"/>
    <lineage>
        <taxon>Bacteria</taxon>
        <taxon>Bacillati</taxon>
        <taxon>Actinomycetota</taxon>
        <taxon>Actinomycetes</taxon>
        <taxon>Micromonosporales</taxon>
        <taxon>Micromonosporaceae</taxon>
        <taxon>Natronosporangium</taxon>
    </lineage>
</organism>